<keyword evidence="1" id="KW-1133">Transmembrane helix</keyword>
<dbReference type="EMBL" id="OX597832">
    <property type="protein sequence ID" value="CAI9736692.1"/>
    <property type="molecule type" value="Genomic_DNA"/>
</dbReference>
<name>A0AA36BMX1_OCTVU</name>
<feature type="transmembrane region" description="Helical" evidence="1">
    <location>
        <begin position="80"/>
        <end position="102"/>
    </location>
</feature>
<evidence type="ECO:0000313" key="3">
    <source>
        <dbReference type="Proteomes" id="UP001162480"/>
    </source>
</evidence>
<evidence type="ECO:0000313" key="2">
    <source>
        <dbReference type="EMBL" id="CAI9736692.1"/>
    </source>
</evidence>
<reference evidence="2" key="1">
    <citation type="submission" date="2023-08" db="EMBL/GenBank/DDBJ databases">
        <authorList>
            <person name="Alioto T."/>
            <person name="Alioto T."/>
            <person name="Gomez Garrido J."/>
        </authorList>
    </citation>
    <scope>NUCLEOTIDE SEQUENCE</scope>
</reference>
<gene>
    <name evidence="2" type="ORF">OCTVUL_1B007796</name>
</gene>
<organism evidence="2 3">
    <name type="scientific">Octopus vulgaris</name>
    <name type="common">Common octopus</name>
    <dbReference type="NCBI Taxonomy" id="6645"/>
    <lineage>
        <taxon>Eukaryota</taxon>
        <taxon>Metazoa</taxon>
        <taxon>Spiralia</taxon>
        <taxon>Lophotrochozoa</taxon>
        <taxon>Mollusca</taxon>
        <taxon>Cephalopoda</taxon>
        <taxon>Coleoidea</taxon>
        <taxon>Octopodiformes</taxon>
        <taxon>Octopoda</taxon>
        <taxon>Incirrata</taxon>
        <taxon>Octopodidae</taxon>
        <taxon>Octopus</taxon>
    </lineage>
</organism>
<accession>A0AA36BMX1</accession>
<dbReference type="Proteomes" id="UP001162480">
    <property type="component" value="Chromosome 19"/>
</dbReference>
<keyword evidence="1" id="KW-0472">Membrane</keyword>
<dbReference type="AlphaFoldDB" id="A0AA36BMX1"/>
<evidence type="ECO:0000256" key="1">
    <source>
        <dbReference type="SAM" id="Phobius"/>
    </source>
</evidence>
<protein>
    <submittedName>
        <fullName evidence="2">Uncharacterized protein</fullName>
    </submittedName>
</protein>
<keyword evidence="1" id="KW-0812">Transmembrane</keyword>
<sequence length="103" mass="11721">MKMTSDIIKPNISAIVQLSSFEKSPVDVVVLICGHDGRFELNSMKIGKLADRHTSVSFHLVRSFWVLGSILTGLCRWLSFFWYNTSVILLGYGTGCRMVMLWY</sequence>
<keyword evidence="3" id="KW-1185">Reference proteome</keyword>
<proteinExistence type="predicted"/>